<organism evidence="12 13">
    <name type="scientific">Prochlorococcus marinus str. MIT 9116</name>
    <dbReference type="NCBI Taxonomy" id="167544"/>
    <lineage>
        <taxon>Bacteria</taxon>
        <taxon>Bacillati</taxon>
        <taxon>Cyanobacteriota</taxon>
        <taxon>Cyanophyceae</taxon>
        <taxon>Synechococcales</taxon>
        <taxon>Prochlorococcaceae</taxon>
        <taxon>Prochlorococcus</taxon>
    </lineage>
</organism>
<dbReference type="InterPro" id="IPR054566">
    <property type="entry name" value="ManC/GMP-like_b-helix"/>
</dbReference>
<keyword evidence="6" id="KW-0342">GTP-binding</keyword>
<proteinExistence type="inferred from homology"/>
<evidence type="ECO:0000256" key="4">
    <source>
        <dbReference type="ARBA" id="ARBA00022695"/>
    </source>
</evidence>
<reference evidence="13" key="1">
    <citation type="journal article" date="2014" name="Sci. Data">
        <title>Genomes of diverse isolates of the marine cyanobacterium Prochlorococcus.</title>
        <authorList>
            <person name="Biller S."/>
            <person name="Berube P."/>
            <person name="Thompson J."/>
            <person name="Kelly L."/>
            <person name="Roggensack S."/>
            <person name="Awad L."/>
            <person name="Roache-Johnson K."/>
            <person name="Ding H."/>
            <person name="Giovannoni S.J."/>
            <person name="Moore L.R."/>
            <person name="Chisholm S.W."/>
        </authorList>
    </citation>
    <scope>NUCLEOTIDE SEQUENCE [LARGE SCALE GENOMIC DNA]</scope>
</reference>
<dbReference type="GO" id="GO:0005525">
    <property type="term" value="F:GTP binding"/>
    <property type="evidence" value="ECO:0007669"/>
    <property type="project" value="UniProtKB-KW"/>
</dbReference>
<evidence type="ECO:0000259" key="9">
    <source>
        <dbReference type="Pfam" id="PF00483"/>
    </source>
</evidence>
<dbReference type="GO" id="GO:0000271">
    <property type="term" value="P:polysaccharide biosynthetic process"/>
    <property type="evidence" value="ECO:0007669"/>
    <property type="project" value="InterPro"/>
</dbReference>
<evidence type="ECO:0000313" key="13">
    <source>
        <dbReference type="Proteomes" id="UP000030491"/>
    </source>
</evidence>
<comment type="catalytic activity">
    <reaction evidence="7">
        <text>alpha-D-mannose 1-phosphate + GTP + H(+) = GDP-alpha-D-mannose + diphosphate</text>
        <dbReference type="Rhea" id="RHEA:15229"/>
        <dbReference type="ChEBI" id="CHEBI:15378"/>
        <dbReference type="ChEBI" id="CHEBI:33019"/>
        <dbReference type="ChEBI" id="CHEBI:37565"/>
        <dbReference type="ChEBI" id="CHEBI:57527"/>
        <dbReference type="ChEBI" id="CHEBI:58409"/>
        <dbReference type="EC" id="2.7.7.13"/>
    </reaction>
</comment>
<evidence type="ECO:0000256" key="3">
    <source>
        <dbReference type="ARBA" id="ARBA00022679"/>
    </source>
</evidence>
<dbReference type="FunFam" id="2.60.120.10:FF:000032">
    <property type="entry name" value="Mannose-1-phosphate guanylyltransferase/mannose-6-phosphate isomerase"/>
    <property type="match status" value="1"/>
</dbReference>
<dbReference type="PANTHER" id="PTHR46390:SF1">
    <property type="entry name" value="MANNOSE-1-PHOSPHATE GUANYLYLTRANSFERASE"/>
    <property type="match status" value="1"/>
</dbReference>
<dbReference type="EC" id="2.7.7.13" evidence="2"/>
<feature type="domain" description="MannoseP isomerase/GMP-like beta-helix" evidence="11">
    <location>
        <begin position="306"/>
        <end position="354"/>
    </location>
</feature>
<gene>
    <name evidence="12" type="ORF">EU93_0271</name>
</gene>
<dbReference type="SUPFAM" id="SSF53448">
    <property type="entry name" value="Nucleotide-diphospho-sugar transferases"/>
    <property type="match status" value="1"/>
</dbReference>
<sequence length="481" mass="54706">MREKIIPVILCGGVGSRLWPLSRASFPKQYLKIGNDNTKTLLQNTFERIKKLENLDDPIIICNEEHRFIVAEQLREIGIKPKSILLEPFGKGTAPAIALAGIKAKEEGNDPFLLVLSSDHEIKNSENFLKSIRSGIKEVEKGRLVTFGVVPNSPETGYGYIQAMNNLDPISLQGSEIKRFFEKPDIELAKEFINDNSFTWNSGIFLFQTKNILNQIRNFSPQIIRNCENALQKSKFDLDFQRINKEFFSYCEDISIDIAVMEKTNLGTVIPLDAGWSDIGSWNKVWETSKKDLQNNSLEGNVLIKNSFDSLIKSESRLLVALGIKNLVVIETSDAILVANKDCSQDVKEIVTDLDKLNLNEGKEHKKIFRPWGNYISIAEDHNWKVKKISVKPYQSLSLQMHEHRSEHWIVVNGKAKVEIDQKTIILEANQSAYIPPRSKHRLSNNGDSPLVLIEVQSGNYLGEDDIFRYEDNYGRISKKK</sequence>
<keyword evidence="3 12" id="KW-0808">Transferase</keyword>
<dbReference type="FunFam" id="3.90.550.10:FF:000046">
    <property type="entry name" value="Mannose-1-phosphate guanylyltransferase (GDP)"/>
    <property type="match status" value="1"/>
</dbReference>
<dbReference type="AlphaFoldDB" id="A0A0A1ZX18"/>
<dbReference type="GO" id="GO:0004475">
    <property type="term" value="F:mannose-1-phosphate guanylyltransferase (GTP) activity"/>
    <property type="evidence" value="ECO:0007669"/>
    <property type="project" value="UniProtKB-EC"/>
</dbReference>
<dbReference type="Pfam" id="PF22640">
    <property type="entry name" value="ManC_GMP_beta-helix"/>
    <property type="match status" value="1"/>
</dbReference>
<comment type="similarity">
    <text evidence="1 8">Belongs to the mannose-6-phosphate isomerase type 2 family.</text>
</comment>
<dbReference type="CDD" id="cd02213">
    <property type="entry name" value="cupin_PMI_typeII_C"/>
    <property type="match status" value="1"/>
</dbReference>
<protein>
    <recommendedName>
        <fullName evidence="2">mannose-1-phosphate guanylyltransferase</fullName>
        <ecNumber evidence="2">2.7.7.13</ecNumber>
    </recommendedName>
</protein>
<dbReference type="EMBL" id="JNAJ01000004">
    <property type="protein sequence ID" value="KGF93096.1"/>
    <property type="molecule type" value="Genomic_DNA"/>
</dbReference>
<evidence type="ECO:0000313" key="12">
    <source>
        <dbReference type="EMBL" id="KGF93096.1"/>
    </source>
</evidence>
<feature type="domain" description="Nucleotidyl transferase" evidence="9">
    <location>
        <begin position="7"/>
        <end position="294"/>
    </location>
</feature>
<dbReference type="Pfam" id="PF01050">
    <property type="entry name" value="MannoseP_isomer"/>
    <property type="match status" value="1"/>
</dbReference>
<dbReference type="InterPro" id="IPR006375">
    <property type="entry name" value="Man1P_GuaTrfase/Man6P_Isoase"/>
</dbReference>
<dbReference type="GO" id="GO:0009298">
    <property type="term" value="P:GDP-mannose biosynthetic process"/>
    <property type="evidence" value="ECO:0007669"/>
    <property type="project" value="TreeGrafter"/>
</dbReference>
<dbReference type="Pfam" id="PF00483">
    <property type="entry name" value="NTP_transferase"/>
    <property type="match status" value="1"/>
</dbReference>
<dbReference type="CDD" id="cd02509">
    <property type="entry name" value="GDP-M1P_Guanylyltransferase"/>
    <property type="match status" value="1"/>
</dbReference>
<evidence type="ECO:0000256" key="6">
    <source>
        <dbReference type="ARBA" id="ARBA00023134"/>
    </source>
</evidence>
<comment type="caution">
    <text evidence="12">The sequence shown here is derived from an EMBL/GenBank/DDBJ whole genome shotgun (WGS) entry which is preliminary data.</text>
</comment>
<evidence type="ECO:0000256" key="1">
    <source>
        <dbReference type="ARBA" id="ARBA00006115"/>
    </source>
</evidence>
<dbReference type="InterPro" id="IPR051161">
    <property type="entry name" value="Mannose-6P_isomerase_type2"/>
</dbReference>
<dbReference type="InterPro" id="IPR014710">
    <property type="entry name" value="RmlC-like_jellyroll"/>
</dbReference>
<feature type="domain" description="Mannose-6-phosphate isomerase type II C-terminal" evidence="10">
    <location>
        <begin position="360"/>
        <end position="472"/>
    </location>
</feature>
<dbReference type="InterPro" id="IPR029044">
    <property type="entry name" value="Nucleotide-diphossugar_trans"/>
</dbReference>
<dbReference type="Proteomes" id="UP000030491">
    <property type="component" value="Unassembled WGS sequence"/>
</dbReference>
<evidence type="ECO:0000256" key="2">
    <source>
        <dbReference type="ARBA" id="ARBA00012387"/>
    </source>
</evidence>
<dbReference type="RefSeq" id="WP_032513039.1">
    <property type="nucleotide sequence ID" value="NZ_JNAJ01000004.1"/>
</dbReference>
<dbReference type="Gene3D" id="3.90.550.10">
    <property type="entry name" value="Spore Coat Polysaccharide Biosynthesis Protein SpsA, Chain A"/>
    <property type="match status" value="1"/>
</dbReference>
<keyword evidence="5" id="KW-0547">Nucleotide-binding</keyword>
<dbReference type="InterPro" id="IPR049577">
    <property type="entry name" value="GMPP_N"/>
</dbReference>
<dbReference type="InterPro" id="IPR011051">
    <property type="entry name" value="RmlC_Cupin_sf"/>
</dbReference>
<name>A0A0A1ZX18_PROMR</name>
<evidence type="ECO:0000256" key="5">
    <source>
        <dbReference type="ARBA" id="ARBA00022741"/>
    </source>
</evidence>
<dbReference type="NCBIfam" id="TIGR01479">
    <property type="entry name" value="GMP_PMI"/>
    <property type="match status" value="1"/>
</dbReference>
<keyword evidence="4 12" id="KW-0548">Nucleotidyltransferase</keyword>
<dbReference type="PANTHER" id="PTHR46390">
    <property type="entry name" value="MANNOSE-1-PHOSPHATE GUANYLYLTRANSFERASE"/>
    <property type="match status" value="1"/>
</dbReference>
<evidence type="ECO:0000259" key="10">
    <source>
        <dbReference type="Pfam" id="PF01050"/>
    </source>
</evidence>
<evidence type="ECO:0000259" key="11">
    <source>
        <dbReference type="Pfam" id="PF22640"/>
    </source>
</evidence>
<dbReference type="Gene3D" id="2.60.120.10">
    <property type="entry name" value="Jelly Rolls"/>
    <property type="match status" value="1"/>
</dbReference>
<dbReference type="InterPro" id="IPR005835">
    <property type="entry name" value="NTP_transferase_dom"/>
</dbReference>
<accession>A0A0A1ZX18</accession>
<evidence type="ECO:0000256" key="8">
    <source>
        <dbReference type="RuleBase" id="RU004190"/>
    </source>
</evidence>
<evidence type="ECO:0000256" key="7">
    <source>
        <dbReference type="ARBA" id="ARBA00047343"/>
    </source>
</evidence>
<dbReference type="OrthoDB" id="9806359at2"/>
<dbReference type="InterPro" id="IPR001538">
    <property type="entry name" value="Man6P_isomerase-2_C"/>
</dbReference>
<dbReference type="SUPFAM" id="SSF51182">
    <property type="entry name" value="RmlC-like cupins"/>
    <property type="match status" value="1"/>
</dbReference>